<dbReference type="Gene3D" id="3.30.70.100">
    <property type="match status" value="1"/>
</dbReference>
<evidence type="ECO:0000256" key="8">
    <source>
        <dbReference type="SAM" id="Phobius"/>
    </source>
</evidence>
<evidence type="ECO:0000256" key="3">
    <source>
        <dbReference type="ARBA" id="ARBA00022475"/>
    </source>
</evidence>
<keyword evidence="4 8" id="KW-0812">Transmembrane</keyword>
<dbReference type="PANTHER" id="PTHR30347:SF1">
    <property type="entry name" value="MECHANOSENSITIVE CHANNEL MSCK"/>
    <property type="match status" value="1"/>
</dbReference>
<evidence type="ECO:0000256" key="1">
    <source>
        <dbReference type="ARBA" id="ARBA00004651"/>
    </source>
</evidence>
<evidence type="ECO:0000259" key="9">
    <source>
        <dbReference type="Pfam" id="PF00924"/>
    </source>
</evidence>
<dbReference type="Gene3D" id="2.30.30.60">
    <property type="match status" value="1"/>
</dbReference>
<feature type="transmembrane region" description="Helical" evidence="8">
    <location>
        <begin position="100"/>
        <end position="121"/>
    </location>
</feature>
<evidence type="ECO:0000259" key="10">
    <source>
        <dbReference type="Pfam" id="PF21082"/>
    </source>
</evidence>
<organism evidence="11 12">
    <name type="scientific">Pseudolabrys taiwanensis</name>
    <dbReference type="NCBI Taxonomy" id="331696"/>
    <lineage>
        <taxon>Bacteria</taxon>
        <taxon>Pseudomonadati</taxon>
        <taxon>Pseudomonadota</taxon>
        <taxon>Alphaproteobacteria</taxon>
        <taxon>Hyphomicrobiales</taxon>
        <taxon>Xanthobacteraceae</taxon>
        <taxon>Pseudolabrys</taxon>
    </lineage>
</organism>
<reference evidence="11 12" key="1">
    <citation type="submission" date="2018-07" db="EMBL/GenBank/DDBJ databases">
        <authorList>
            <person name="Quirk P.G."/>
            <person name="Krulwich T.A."/>
        </authorList>
    </citation>
    <scope>NUCLEOTIDE SEQUENCE [LARGE SCALE GENOMIC DNA]</scope>
    <source>
        <strain evidence="11 12">CC-BB4</strain>
    </source>
</reference>
<dbReference type="SUPFAM" id="SSF82861">
    <property type="entry name" value="Mechanosensitive channel protein MscS (YggB), transmembrane region"/>
    <property type="match status" value="1"/>
</dbReference>
<dbReference type="Pfam" id="PF21082">
    <property type="entry name" value="MS_channel_3rd"/>
    <property type="match status" value="1"/>
</dbReference>
<name>A0A345ZY78_9HYPH</name>
<dbReference type="InterPro" id="IPR006685">
    <property type="entry name" value="MscS_channel_2nd"/>
</dbReference>
<dbReference type="SUPFAM" id="SSF50182">
    <property type="entry name" value="Sm-like ribonucleoproteins"/>
    <property type="match status" value="1"/>
</dbReference>
<dbReference type="KEGG" id="ptaw:DW352_15895"/>
<dbReference type="InterPro" id="IPR011066">
    <property type="entry name" value="MscS_channel_C_sf"/>
</dbReference>
<dbReference type="Gene3D" id="1.10.287.1260">
    <property type="match status" value="1"/>
</dbReference>
<feature type="transmembrane region" description="Helical" evidence="8">
    <location>
        <begin position="128"/>
        <end position="149"/>
    </location>
</feature>
<feature type="transmembrane region" description="Helical" evidence="8">
    <location>
        <begin position="27"/>
        <end position="48"/>
    </location>
</feature>
<dbReference type="InterPro" id="IPR049278">
    <property type="entry name" value="MS_channel_C"/>
</dbReference>
<keyword evidence="5 8" id="KW-1133">Transmembrane helix</keyword>
<dbReference type="InterPro" id="IPR011014">
    <property type="entry name" value="MscS_channel_TM-2"/>
</dbReference>
<sequence length="449" mass="48379">MDNVQQISGTVTNVLHTLGQEFTSARLLLQFGLIIASGVLGTAAAVLVRRRVDWPALTARLPGFLHKFVELVLANLATLFFALIVDVIRAVMLAITWPSASYLVGVAGKLATAWVVIALVTGLIRNQFVYRLVAVSAWLIAALSILDLLDPVVDALGSVGVVFGTLRVTPLLIIKTTVLLMFTLWVTNAIGDFIDRRLKATTDLTPSIQVLMSKVVRLLLVGFAIVAVLSTVGIDLSALAFFTGAVGVGVGLGLQKIVSNLVSGIILLADKSIKPGDVISVGEHFGRVGNMGARYTSVDTRDGREYLIPNEDFITQRVANWTYSSDLVRLFVKFNTTYDSDPHKAIAAAVETAVSIDRVLKKPAPQCLLSAFGSSSIEYELWFWIKDPAAGVANVKSDVLLALWDSLSHAGVNIPKPGPARVIYELAHEDEPDAPKDQDDGSPRSPFPR</sequence>
<dbReference type="GO" id="GO:0005886">
    <property type="term" value="C:plasma membrane"/>
    <property type="evidence" value="ECO:0007669"/>
    <property type="project" value="UniProtKB-SubCell"/>
</dbReference>
<keyword evidence="6 8" id="KW-0472">Membrane</keyword>
<dbReference type="Pfam" id="PF00924">
    <property type="entry name" value="MS_channel_2nd"/>
    <property type="match status" value="1"/>
</dbReference>
<evidence type="ECO:0000313" key="11">
    <source>
        <dbReference type="EMBL" id="AXK81875.1"/>
    </source>
</evidence>
<dbReference type="Proteomes" id="UP000254889">
    <property type="component" value="Chromosome"/>
</dbReference>
<evidence type="ECO:0000313" key="12">
    <source>
        <dbReference type="Proteomes" id="UP000254889"/>
    </source>
</evidence>
<feature type="region of interest" description="Disordered" evidence="7">
    <location>
        <begin position="428"/>
        <end position="449"/>
    </location>
</feature>
<dbReference type="InterPro" id="IPR023408">
    <property type="entry name" value="MscS_beta-dom_sf"/>
</dbReference>
<dbReference type="InterPro" id="IPR010920">
    <property type="entry name" value="LSM_dom_sf"/>
</dbReference>
<accession>A0A345ZY78</accession>
<proteinExistence type="inferred from homology"/>
<gene>
    <name evidence="11" type="ORF">DW352_15895</name>
</gene>
<feature type="domain" description="Mechanosensitive ion channel MscS C-terminal" evidence="10">
    <location>
        <begin position="333"/>
        <end position="414"/>
    </location>
</feature>
<evidence type="ECO:0000256" key="6">
    <source>
        <dbReference type="ARBA" id="ARBA00023136"/>
    </source>
</evidence>
<dbReference type="AlphaFoldDB" id="A0A345ZY78"/>
<keyword evidence="12" id="KW-1185">Reference proteome</keyword>
<evidence type="ECO:0000256" key="2">
    <source>
        <dbReference type="ARBA" id="ARBA00008017"/>
    </source>
</evidence>
<dbReference type="SUPFAM" id="SSF82689">
    <property type="entry name" value="Mechanosensitive channel protein MscS (YggB), C-terminal domain"/>
    <property type="match status" value="1"/>
</dbReference>
<evidence type="ECO:0000256" key="7">
    <source>
        <dbReference type="SAM" id="MobiDB-lite"/>
    </source>
</evidence>
<dbReference type="OrthoDB" id="9799209at2"/>
<evidence type="ECO:0000256" key="5">
    <source>
        <dbReference type="ARBA" id="ARBA00022989"/>
    </source>
</evidence>
<dbReference type="RefSeq" id="WP_115692254.1">
    <property type="nucleotide sequence ID" value="NZ_CP031417.1"/>
</dbReference>
<dbReference type="InterPro" id="IPR052702">
    <property type="entry name" value="MscS-like_channel"/>
</dbReference>
<dbReference type="PANTHER" id="PTHR30347">
    <property type="entry name" value="POTASSIUM CHANNEL RELATED"/>
    <property type="match status" value="1"/>
</dbReference>
<comment type="similarity">
    <text evidence="2">Belongs to the MscS (TC 1.A.23) family.</text>
</comment>
<feature type="transmembrane region" description="Helical" evidence="8">
    <location>
        <begin position="169"/>
        <end position="194"/>
    </location>
</feature>
<protein>
    <submittedName>
        <fullName evidence="11">Mechanosensitive ion channel protein MscS</fullName>
    </submittedName>
</protein>
<dbReference type="GO" id="GO:0008381">
    <property type="term" value="F:mechanosensitive monoatomic ion channel activity"/>
    <property type="evidence" value="ECO:0007669"/>
    <property type="project" value="UniProtKB-ARBA"/>
</dbReference>
<comment type="subcellular location">
    <subcellularLocation>
        <location evidence="1">Cell membrane</location>
        <topology evidence="1">Multi-pass membrane protein</topology>
    </subcellularLocation>
</comment>
<feature type="domain" description="Mechanosensitive ion channel MscS" evidence="9">
    <location>
        <begin position="257"/>
        <end position="322"/>
    </location>
</feature>
<keyword evidence="3" id="KW-1003">Cell membrane</keyword>
<feature type="transmembrane region" description="Helical" evidence="8">
    <location>
        <begin position="68"/>
        <end position="88"/>
    </location>
</feature>
<feature type="transmembrane region" description="Helical" evidence="8">
    <location>
        <begin position="215"/>
        <end position="234"/>
    </location>
</feature>
<dbReference type="EMBL" id="CP031417">
    <property type="protein sequence ID" value="AXK81875.1"/>
    <property type="molecule type" value="Genomic_DNA"/>
</dbReference>
<feature type="compositionally biased region" description="Basic and acidic residues" evidence="7">
    <location>
        <begin position="428"/>
        <end position="442"/>
    </location>
</feature>
<evidence type="ECO:0000256" key="4">
    <source>
        <dbReference type="ARBA" id="ARBA00022692"/>
    </source>
</evidence>